<dbReference type="NCBIfam" id="NF038018">
    <property type="entry name" value="qmoC"/>
    <property type="match status" value="1"/>
</dbReference>
<comment type="caution">
    <text evidence="8">The sequence shown here is derived from an EMBL/GenBank/DDBJ whole genome shotgun (WGS) entry which is preliminary data.</text>
</comment>
<keyword evidence="6" id="KW-0472">Membrane</keyword>
<dbReference type="InterPro" id="IPR009051">
    <property type="entry name" value="Helical_ferredxn"/>
</dbReference>
<feature type="transmembrane region" description="Helical" evidence="6">
    <location>
        <begin position="288"/>
        <end position="307"/>
    </location>
</feature>
<dbReference type="GO" id="GO:0005886">
    <property type="term" value="C:plasma membrane"/>
    <property type="evidence" value="ECO:0007669"/>
    <property type="project" value="TreeGrafter"/>
</dbReference>
<dbReference type="InterPro" id="IPR017896">
    <property type="entry name" value="4Fe4S_Fe-S-bd"/>
</dbReference>
<accession>A0A562RAV4</accession>
<keyword evidence="3" id="KW-0560">Oxidoreductase</keyword>
<proteinExistence type="predicted"/>
<evidence type="ECO:0000256" key="2">
    <source>
        <dbReference type="ARBA" id="ARBA00022723"/>
    </source>
</evidence>
<name>A0A562RAV4_9BACT</name>
<dbReference type="Proteomes" id="UP000318307">
    <property type="component" value="Unassembled WGS sequence"/>
</dbReference>
<dbReference type="InterPro" id="IPR036197">
    <property type="entry name" value="NarG-like_sf"/>
</dbReference>
<gene>
    <name evidence="8" type="ORF">LZ24_02934</name>
</gene>
<organism evidence="8 9">
    <name type="scientific">Desulfobotulus alkaliphilus</name>
    <dbReference type="NCBI Taxonomy" id="622671"/>
    <lineage>
        <taxon>Bacteria</taxon>
        <taxon>Pseudomonadati</taxon>
        <taxon>Thermodesulfobacteriota</taxon>
        <taxon>Desulfobacteria</taxon>
        <taxon>Desulfobacterales</taxon>
        <taxon>Desulfobacteraceae</taxon>
        <taxon>Desulfobotulus</taxon>
    </lineage>
</organism>
<evidence type="ECO:0000256" key="5">
    <source>
        <dbReference type="ARBA" id="ARBA00023014"/>
    </source>
</evidence>
<dbReference type="SUPFAM" id="SSF46548">
    <property type="entry name" value="alpha-helical ferredoxin"/>
    <property type="match status" value="1"/>
</dbReference>
<feature type="transmembrane region" description="Helical" evidence="6">
    <location>
        <begin position="349"/>
        <end position="371"/>
    </location>
</feature>
<feature type="transmembrane region" description="Helical" evidence="6">
    <location>
        <begin position="119"/>
        <end position="144"/>
    </location>
</feature>
<evidence type="ECO:0000313" key="8">
    <source>
        <dbReference type="EMBL" id="TWI66023.1"/>
    </source>
</evidence>
<dbReference type="PANTHER" id="PTHR43255">
    <property type="entry name" value="IRON-SULFUR-BINDING OXIDOREDUCTASE FADF-RELATED-RELATED"/>
    <property type="match status" value="1"/>
</dbReference>
<dbReference type="GO" id="GO:0051539">
    <property type="term" value="F:4 iron, 4 sulfur cluster binding"/>
    <property type="evidence" value="ECO:0007669"/>
    <property type="project" value="UniProtKB-KW"/>
</dbReference>
<feature type="domain" description="4Fe-4S ferredoxin-type" evidence="7">
    <location>
        <begin position="25"/>
        <end position="85"/>
    </location>
</feature>
<dbReference type="EMBL" id="VLLC01000032">
    <property type="protein sequence ID" value="TWI66023.1"/>
    <property type="molecule type" value="Genomic_DNA"/>
</dbReference>
<keyword evidence="4" id="KW-0408">Iron</keyword>
<dbReference type="InterPro" id="IPR017900">
    <property type="entry name" value="4Fe4S_Fe_S_CS"/>
</dbReference>
<protein>
    <submittedName>
        <fullName evidence="8">Putative adenylylsulfate reductase-associated electron transfer protein QmoC</fullName>
    </submittedName>
</protein>
<dbReference type="Gene3D" id="1.20.950.20">
    <property type="entry name" value="Transmembrane di-heme cytochromes, Chain C"/>
    <property type="match status" value="1"/>
</dbReference>
<keyword evidence="1" id="KW-0004">4Fe-4S</keyword>
<feature type="transmembrane region" description="Helical" evidence="6">
    <location>
        <begin position="171"/>
        <end position="195"/>
    </location>
</feature>
<dbReference type="Gene3D" id="1.10.1060.10">
    <property type="entry name" value="Alpha-helical ferredoxin"/>
    <property type="match status" value="1"/>
</dbReference>
<dbReference type="GO" id="GO:0016491">
    <property type="term" value="F:oxidoreductase activity"/>
    <property type="evidence" value="ECO:0007669"/>
    <property type="project" value="UniProtKB-KW"/>
</dbReference>
<keyword evidence="6" id="KW-0812">Transmembrane</keyword>
<evidence type="ECO:0000256" key="3">
    <source>
        <dbReference type="ARBA" id="ARBA00023002"/>
    </source>
</evidence>
<evidence type="ECO:0000256" key="1">
    <source>
        <dbReference type="ARBA" id="ARBA00022485"/>
    </source>
</evidence>
<evidence type="ECO:0000256" key="6">
    <source>
        <dbReference type="SAM" id="Phobius"/>
    </source>
</evidence>
<evidence type="ECO:0000313" key="9">
    <source>
        <dbReference type="Proteomes" id="UP000318307"/>
    </source>
</evidence>
<evidence type="ECO:0000256" key="4">
    <source>
        <dbReference type="ARBA" id="ARBA00023004"/>
    </source>
</evidence>
<sequence length="393" mass="43503">MTQKYVVEPDIGFINEVVGLGGDTLKKCFQCATCSVACPISPEEKPFPRKEMIAASWGLKDKLVGSSDIWLCHQCGDCSTMCPRGAAPGDVLGAIRSYAITEYAQPKFLGKMVNDPSKLGILTAVPAAIFAFFAFLTVFGHGFFAKIFGGEMWYHTHDGLPVPGIAASNFISSWFVDIVFVPLALAVVIVFGLGLKRFIADMHANAILEGKTRRTDLDWVEYAKAIWQVLPTIGKHKKFSECGENRERATAHMMVLFSFIGLAIVTGLVFIGVYFMHQATPYSQLNPIKWVANVSGVALIIGIALMMKNRLARKDQKSAYKDWYILGVIMVVAVTGMFTQMFRLGGVAFLSYLSYYIHLIAIFHLFAYLPFSKMAHLVYRTAAMGYQAYSGRK</sequence>
<dbReference type="RefSeq" id="WP_144686375.1">
    <property type="nucleotide sequence ID" value="NZ_VLLC01000032.1"/>
</dbReference>
<feature type="transmembrane region" description="Helical" evidence="6">
    <location>
        <begin position="255"/>
        <end position="276"/>
    </location>
</feature>
<reference evidence="8 9" key="1">
    <citation type="submission" date="2019-07" db="EMBL/GenBank/DDBJ databases">
        <title>Genome sequencing of 100 strains of the haloalkaliphilic chemolithoautotrophic sulfur-oxidizing bacterium Thioalkalivibrio.</title>
        <authorList>
            <person name="Muyzer G."/>
        </authorList>
    </citation>
    <scope>NUCLEOTIDE SEQUENCE [LARGE SCALE GENOMIC DNA]</scope>
    <source>
        <strain evidence="8 9">ASO4-4</strain>
    </source>
</reference>
<keyword evidence="9" id="KW-1185">Reference proteome</keyword>
<keyword evidence="5" id="KW-0411">Iron-sulfur</keyword>
<dbReference type="OrthoDB" id="9794954at2"/>
<dbReference type="SUPFAM" id="SSF103501">
    <property type="entry name" value="Respiratory nitrate reductase 1 gamma chain"/>
    <property type="match status" value="1"/>
</dbReference>
<evidence type="ECO:0000259" key="7">
    <source>
        <dbReference type="Pfam" id="PF13183"/>
    </source>
</evidence>
<dbReference type="Pfam" id="PF13183">
    <property type="entry name" value="Fer4_8"/>
    <property type="match status" value="1"/>
</dbReference>
<keyword evidence="6" id="KW-1133">Transmembrane helix</keyword>
<dbReference type="InterPro" id="IPR051460">
    <property type="entry name" value="HdrC_iron-sulfur_subunit"/>
</dbReference>
<dbReference type="PROSITE" id="PS00198">
    <property type="entry name" value="4FE4S_FER_1"/>
    <property type="match status" value="1"/>
</dbReference>
<keyword evidence="2" id="KW-0479">Metal-binding</keyword>
<dbReference type="GO" id="GO:0046872">
    <property type="term" value="F:metal ion binding"/>
    <property type="evidence" value="ECO:0007669"/>
    <property type="project" value="UniProtKB-KW"/>
</dbReference>
<dbReference type="PANTHER" id="PTHR43255:SF1">
    <property type="entry name" value="IRON-SULFUR-BINDING OXIDOREDUCTASE FADF-RELATED"/>
    <property type="match status" value="1"/>
</dbReference>
<feature type="transmembrane region" description="Helical" evidence="6">
    <location>
        <begin position="323"/>
        <end position="343"/>
    </location>
</feature>
<dbReference type="AlphaFoldDB" id="A0A562RAV4"/>